<proteinExistence type="predicted"/>
<dbReference type="InterPro" id="IPR044946">
    <property type="entry name" value="Restrct_endonuc_typeI_TRD_sf"/>
</dbReference>
<sequence length="455" mass="50496">MFRDLPRYPEMTVSQFWDAKVPSHWEVHPGLAVLAENRRKNDGLIESQVLSLSYGRVVVKPVEKQRGLVPDSYESYQILVPGDIVVRPTDLQNDQASIRVGHVKDRGIITSAYVGLRARGSWSDAYAYHYLAVVDSSKRIYGMGSGLRQQLGWPDLKRMPCLVPPPEEQAAIVKYLAHANARIDKAIAAKRRLIALLEEQGSGLRDQVLRSGDWPRRRLKTLLDRVDQGVSPQAENQEPGPGEWGVLKSGCVNGGSFRADQVKRLPDGFAIPEAMSVREGDLLVSRANGSPHLVGSAARVSGLKHQAILSDKTFRLIPSPTVDADFLALSMNAQAYRQQVRTAISGAEGLANNLPLSALKTFEFVVPPFQFQRELVRMVEEELSTLRLTMNRVTSEIALLQEFRTRLVADVVTGQVDVRAIATTLADVPECESRHLDDPIHTLESDTREDEVADE</sequence>
<gene>
    <name evidence="4" type="ORF">WDU93_12920</name>
</gene>
<keyword evidence="2" id="KW-0238">DNA-binding</keyword>
<dbReference type="Gene3D" id="3.90.220.20">
    <property type="entry name" value="DNA methylase specificity domains"/>
    <property type="match status" value="2"/>
</dbReference>
<dbReference type="CDD" id="cd16961">
    <property type="entry name" value="RMtype1_S_TRD-CR_like"/>
    <property type="match status" value="1"/>
</dbReference>
<evidence type="ECO:0008006" key="6">
    <source>
        <dbReference type="Google" id="ProtNLM"/>
    </source>
</evidence>
<dbReference type="SUPFAM" id="SSF116734">
    <property type="entry name" value="DNA methylase specificity domain"/>
    <property type="match status" value="2"/>
</dbReference>
<dbReference type="PANTHER" id="PTHR30408:SF12">
    <property type="entry name" value="TYPE I RESTRICTION ENZYME MJAVIII SPECIFICITY SUBUNIT"/>
    <property type="match status" value="1"/>
</dbReference>
<comment type="caution">
    <text evidence="4">The sequence shown here is derived from an EMBL/GenBank/DDBJ whole genome shotgun (WGS) entry which is preliminary data.</text>
</comment>
<reference evidence="4 5" key="1">
    <citation type="submission" date="2024-02" db="EMBL/GenBank/DDBJ databases">
        <authorList>
            <person name="Saticioglu I.B."/>
        </authorList>
    </citation>
    <scope>NUCLEOTIDE SEQUENCE [LARGE SCALE GENOMIC DNA]</scope>
    <source>
        <strain evidence="4 5">Mu-43</strain>
    </source>
</reference>
<dbReference type="InterPro" id="IPR052021">
    <property type="entry name" value="Type-I_RS_S_subunit"/>
</dbReference>
<evidence type="ECO:0000256" key="3">
    <source>
        <dbReference type="SAM" id="MobiDB-lite"/>
    </source>
</evidence>
<keyword evidence="1" id="KW-0680">Restriction system</keyword>
<dbReference type="Proteomes" id="UP001366085">
    <property type="component" value="Unassembled WGS sequence"/>
</dbReference>
<dbReference type="PANTHER" id="PTHR30408">
    <property type="entry name" value="TYPE-1 RESTRICTION ENZYME ECOKI SPECIFICITY PROTEIN"/>
    <property type="match status" value="1"/>
</dbReference>
<protein>
    <recommendedName>
        <fullName evidence="6">Type I restriction modification DNA specificity domain-containing protein</fullName>
    </recommendedName>
</protein>
<evidence type="ECO:0000256" key="1">
    <source>
        <dbReference type="ARBA" id="ARBA00022747"/>
    </source>
</evidence>
<accession>A0ABU8LMZ8</accession>
<evidence type="ECO:0000313" key="5">
    <source>
        <dbReference type="Proteomes" id="UP001366085"/>
    </source>
</evidence>
<evidence type="ECO:0000256" key="2">
    <source>
        <dbReference type="ARBA" id="ARBA00023125"/>
    </source>
</evidence>
<dbReference type="RefSeq" id="WP_337321285.1">
    <property type="nucleotide sequence ID" value="NZ_JBBDGN010000014.1"/>
</dbReference>
<feature type="compositionally biased region" description="Basic and acidic residues" evidence="3">
    <location>
        <begin position="436"/>
        <end position="446"/>
    </location>
</feature>
<feature type="region of interest" description="Disordered" evidence="3">
    <location>
        <begin position="436"/>
        <end position="455"/>
    </location>
</feature>
<name>A0ABU8LMZ8_9MICO</name>
<keyword evidence="5" id="KW-1185">Reference proteome</keyword>
<dbReference type="EMBL" id="JBBDGN010000014">
    <property type="protein sequence ID" value="MEJ1092588.1"/>
    <property type="molecule type" value="Genomic_DNA"/>
</dbReference>
<organism evidence="4 5">
    <name type="scientific">Microbacterium istanbulense</name>
    <dbReference type="NCBI Taxonomy" id="3122049"/>
    <lineage>
        <taxon>Bacteria</taxon>
        <taxon>Bacillati</taxon>
        <taxon>Actinomycetota</taxon>
        <taxon>Actinomycetes</taxon>
        <taxon>Micrococcales</taxon>
        <taxon>Microbacteriaceae</taxon>
        <taxon>Microbacterium</taxon>
    </lineage>
</organism>
<evidence type="ECO:0000313" key="4">
    <source>
        <dbReference type="EMBL" id="MEJ1092588.1"/>
    </source>
</evidence>